<name>A0ABU9LIT2_9BACL</name>
<feature type="domain" description="Competence protein CoiA nuclease-like" evidence="1">
    <location>
        <begin position="68"/>
        <end position="212"/>
    </location>
</feature>
<gene>
    <name evidence="4" type="ORF">AAF454_00245</name>
</gene>
<keyword evidence="5" id="KW-1185">Reference proteome</keyword>
<organism evidence="4 5">
    <name type="scientific">Kurthia gibsonii</name>
    <dbReference type="NCBI Taxonomy" id="33946"/>
    <lineage>
        <taxon>Bacteria</taxon>
        <taxon>Bacillati</taxon>
        <taxon>Bacillota</taxon>
        <taxon>Bacilli</taxon>
        <taxon>Bacillales</taxon>
        <taxon>Caryophanaceae</taxon>
        <taxon>Kurthia</taxon>
    </lineage>
</organism>
<evidence type="ECO:0000259" key="1">
    <source>
        <dbReference type="Pfam" id="PF06054"/>
    </source>
</evidence>
<feature type="domain" description="Competence protein CoiA-like N-terminal" evidence="2">
    <location>
        <begin position="16"/>
        <end position="64"/>
    </location>
</feature>
<evidence type="ECO:0000313" key="5">
    <source>
        <dbReference type="Proteomes" id="UP001398420"/>
    </source>
</evidence>
<dbReference type="Pfam" id="PF25166">
    <property type="entry name" value="CoiA_C"/>
    <property type="match status" value="1"/>
</dbReference>
<dbReference type="InterPro" id="IPR010330">
    <property type="entry name" value="CoiA_nuc"/>
</dbReference>
<evidence type="ECO:0000313" key="4">
    <source>
        <dbReference type="EMBL" id="MEL5986844.1"/>
    </source>
</evidence>
<reference evidence="4 5" key="1">
    <citation type="submission" date="2024-04" db="EMBL/GenBank/DDBJ databases">
        <authorList>
            <person name="Wu Y.S."/>
            <person name="Zhang L."/>
        </authorList>
    </citation>
    <scope>NUCLEOTIDE SEQUENCE [LARGE SCALE GENOMIC DNA]</scope>
    <source>
        <strain evidence="4 5">KG-01</strain>
    </source>
</reference>
<feature type="domain" description="Competence protein CoiA C-terminal" evidence="3">
    <location>
        <begin position="228"/>
        <end position="295"/>
    </location>
</feature>
<dbReference type="InterPro" id="IPR021176">
    <property type="entry name" value="Competence-induced_CoiA"/>
</dbReference>
<dbReference type="RefSeq" id="WP_342302547.1">
    <property type="nucleotide sequence ID" value="NZ_JBCEWA010000001.1"/>
</dbReference>
<evidence type="ECO:0000259" key="3">
    <source>
        <dbReference type="Pfam" id="PF25166"/>
    </source>
</evidence>
<dbReference type="EMBL" id="JBCEWA010000001">
    <property type="protein sequence ID" value="MEL5986844.1"/>
    <property type="molecule type" value="Genomic_DNA"/>
</dbReference>
<evidence type="ECO:0000259" key="2">
    <source>
        <dbReference type="Pfam" id="PF25164"/>
    </source>
</evidence>
<sequence length="358" mass="42789">MLSALTEKQEMVYLTHELSKERLLEIRQTQHFYCPACHEQLVLKIGQVMIPHFAHRKNEHCQVFSEGESALHLQGKYALYRWLQFQHMPVLVEPYLKAIQQRPDLLIQQQDKYIAVEFQCSALTPKRLTKRNKGYQKLGIEPLWIAKAKPSFYEGVQCVQLAPFYQQFILNRQLLTFDVEREQLQMYDHLIHIAGRRYLTTAKRTPIHHQPFPLELVIPFEQEKIAEQWLQERERYLVNRLRFNRRGIQDSFFKLCYEHKIMLQALPNWIGIPSSVQLSVHPVEWQLALTCFIRSGVTQDLSSQLYHHNRTWRIPERAIRTYIDFVQRENPNLSWQDLEISSISEEIYRQYVALKFDN</sequence>
<dbReference type="InterPro" id="IPR057253">
    <property type="entry name" value="CoiA-like_N"/>
</dbReference>
<comment type="caution">
    <text evidence="4">The sequence shown here is derived from an EMBL/GenBank/DDBJ whole genome shotgun (WGS) entry which is preliminary data.</text>
</comment>
<dbReference type="Pfam" id="PF06054">
    <property type="entry name" value="CoiA_nuc"/>
    <property type="match status" value="1"/>
</dbReference>
<dbReference type="PIRSF" id="PIRSF007487">
    <property type="entry name" value="Competence-induced_CoiA_bac"/>
    <property type="match status" value="1"/>
</dbReference>
<proteinExistence type="predicted"/>
<accession>A0ABU9LIT2</accession>
<dbReference type="InterPro" id="IPR057252">
    <property type="entry name" value="CoiA_C"/>
</dbReference>
<protein>
    <submittedName>
        <fullName evidence="4">Competence protein CoiA family protein</fullName>
    </submittedName>
</protein>
<dbReference type="Proteomes" id="UP001398420">
    <property type="component" value="Unassembled WGS sequence"/>
</dbReference>
<dbReference type="Pfam" id="PF25164">
    <property type="entry name" value="CoiA_N"/>
    <property type="match status" value="1"/>
</dbReference>